<name>A0A2D4J3B7_MICLE</name>
<dbReference type="EMBL" id="IACK01145752">
    <property type="protein sequence ID" value="LAA90864.1"/>
    <property type="molecule type" value="Transcribed_RNA"/>
</dbReference>
<protein>
    <submittedName>
        <fullName evidence="1">Uncharacterized protein</fullName>
    </submittedName>
</protein>
<reference evidence="1" key="2">
    <citation type="submission" date="2017-11" db="EMBL/GenBank/DDBJ databases">
        <title>Coralsnake Venomics: Analyses of Venom Gland Transcriptomes and Proteomes of Six Brazilian Taxa.</title>
        <authorList>
            <person name="Aird S.D."/>
            <person name="Jorge da Silva N."/>
            <person name="Qiu L."/>
            <person name="Villar-Briones A."/>
            <person name="Aparecida-Saddi V."/>
            <person name="Campos-Telles M.P."/>
            <person name="Grau M."/>
            <person name="Mikheyev A.S."/>
        </authorList>
    </citation>
    <scope>NUCLEOTIDE SEQUENCE</scope>
    <source>
        <tissue evidence="1">Venom_gland</tissue>
    </source>
</reference>
<dbReference type="AlphaFoldDB" id="A0A2D4J3B7"/>
<organism evidence="1">
    <name type="scientific">Micrurus lemniscatus lemniscatus</name>
    <dbReference type="NCBI Taxonomy" id="129467"/>
    <lineage>
        <taxon>Eukaryota</taxon>
        <taxon>Metazoa</taxon>
        <taxon>Chordata</taxon>
        <taxon>Craniata</taxon>
        <taxon>Vertebrata</taxon>
        <taxon>Euteleostomi</taxon>
        <taxon>Lepidosauria</taxon>
        <taxon>Squamata</taxon>
        <taxon>Bifurcata</taxon>
        <taxon>Unidentata</taxon>
        <taxon>Episquamata</taxon>
        <taxon>Toxicofera</taxon>
        <taxon>Serpentes</taxon>
        <taxon>Colubroidea</taxon>
        <taxon>Elapidae</taxon>
        <taxon>Elapinae</taxon>
        <taxon>Micrurus</taxon>
    </lineage>
</organism>
<sequence>MAHFYRQPTVDFFCALKTMNAIQPSSSDVISLSPQGEHQHGDGVELGMGGIPPLNISTLPSWIFTSDMETLSSIYATPPGCWCEKNCRKPPPPILGFWRYP</sequence>
<reference evidence="1" key="1">
    <citation type="submission" date="2017-07" db="EMBL/GenBank/DDBJ databases">
        <authorList>
            <person name="Mikheyev A."/>
            <person name="Grau M."/>
        </authorList>
    </citation>
    <scope>NUCLEOTIDE SEQUENCE</scope>
    <source>
        <tissue evidence="1">Venom_gland</tissue>
    </source>
</reference>
<evidence type="ECO:0000313" key="1">
    <source>
        <dbReference type="EMBL" id="LAA90864.1"/>
    </source>
</evidence>
<proteinExistence type="predicted"/>
<accession>A0A2D4J3B7</accession>